<dbReference type="Proteomes" id="UP000217549">
    <property type="component" value="Chromosome I"/>
</dbReference>
<name>A0A285PXR6_9FIRM</name>
<feature type="region of interest" description="Disordered" evidence="1">
    <location>
        <begin position="126"/>
        <end position="157"/>
    </location>
</feature>
<sequence>MSKEVTMRYRMSDRDVFYGGGVVNGARSITYMGDVADRLMAKLYGNISRCSKVRKIRLFVPCHAGDYMEFKARLNEEADGKAVIEVRSFKVCELPVDPPFPSSIDMMVDPPLSTVAIFEYDIPKNEKKDTENEKNEKKVSEKSKKSRKRVRAKREGK</sequence>
<dbReference type="EMBL" id="LT907978">
    <property type="protein sequence ID" value="SOB72560.1"/>
    <property type="molecule type" value="Genomic_DNA"/>
</dbReference>
<dbReference type="InterPro" id="IPR029069">
    <property type="entry name" value="HotDog_dom_sf"/>
</dbReference>
<dbReference type="SUPFAM" id="SSF54637">
    <property type="entry name" value="Thioesterase/thiol ester dehydrase-isomerase"/>
    <property type="match status" value="1"/>
</dbReference>
<proteinExistence type="predicted"/>
<accession>A0A285PXR6</accession>
<keyword evidence="3" id="KW-1185">Reference proteome</keyword>
<evidence type="ECO:0000256" key="1">
    <source>
        <dbReference type="SAM" id="MobiDB-lite"/>
    </source>
</evidence>
<reference evidence="3" key="1">
    <citation type="submission" date="2017-09" db="EMBL/GenBank/DDBJ databases">
        <authorList>
            <person name="Shetty A S."/>
        </authorList>
    </citation>
    <scope>NUCLEOTIDE SEQUENCE [LARGE SCALE GENOMIC DNA]</scope>
</reference>
<evidence type="ECO:0000313" key="3">
    <source>
        <dbReference type="Proteomes" id="UP000217549"/>
    </source>
</evidence>
<organism evidence="2 3">
    <name type="scientific">Anaerobutyricum hallii</name>
    <dbReference type="NCBI Taxonomy" id="39488"/>
    <lineage>
        <taxon>Bacteria</taxon>
        <taxon>Bacillati</taxon>
        <taxon>Bacillota</taxon>
        <taxon>Clostridia</taxon>
        <taxon>Lachnospirales</taxon>
        <taxon>Lachnospiraceae</taxon>
        <taxon>Anaerobutyricum</taxon>
    </lineage>
</organism>
<dbReference type="CDD" id="cd03440">
    <property type="entry name" value="hot_dog"/>
    <property type="match status" value="1"/>
</dbReference>
<dbReference type="Gene3D" id="3.10.129.10">
    <property type="entry name" value="Hotdog Thioesterase"/>
    <property type="match status" value="1"/>
</dbReference>
<protein>
    <submittedName>
        <fullName evidence="2">HotDog domain</fullName>
    </submittedName>
</protein>
<feature type="compositionally biased region" description="Basic residues" evidence="1">
    <location>
        <begin position="144"/>
        <end position="157"/>
    </location>
</feature>
<feature type="compositionally biased region" description="Basic and acidic residues" evidence="1">
    <location>
        <begin position="126"/>
        <end position="143"/>
    </location>
</feature>
<dbReference type="KEGG" id="ehl:EHLA_1857"/>
<dbReference type="RefSeq" id="WP_242970706.1">
    <property type="nucleotide sequence ID" value="NZ_LT907978.1"/>
</dbReference>
<dbReference type="AlphaFoldDB" id="A0A285PXR6"/>
<gene>
    <name evidence="2" type="ORF">EHLA_1857</name>
</gene>
<evidence type="ECO:0000313" key="2">
    <source>
        <dbReference type="EMBL" id="SOB72560.1"/>
    </source>
</evidence>